<dbReference type="Proteomes" id="UP000193560">
    <property type="component" value="Unassembled WGS sequence"/>
</dbReference>
<evidence type="ECO:0000313" key="3">
    <source>
        <dbReference type="Proteomes" id="UP000193560"/>
    </source>
</evidence>
<proteinExistence type="predicted"/>
<evidence type="ECO:0000256" key="1">
    <source>
        <dbReference type="SAM" id="MobiDB-lite"/>
    </source>
</evidence>
<name>A0A1X2HYY3_9FUNG</name>
<dbReference type="GO" id="GO:0031146">
    <property type="term" value="P:SCF-dependent proteasomal ubiquitin-dependent protein catabolic process"/>
    <property type="evidence" value="ECO:0007669"/>
    <property type="project" value="TreeGrafter"/>
</dbReference>
<dbReference type="OrthoDB" id="10257471at2759"/>
<dbReference type="PANTHER" id="PTHR13318">
    <property type="entry name" value="PARTNER OF PAIRED, ISOFORM B-RELATED"/>
    <property type="match status" value="1"/>
</dbReference>
<dbReference type="InterPro" id="IPR032675">
    <property type="entry name" value="LRR_dom_sf"/>
</dbReference>
<dbReference type="Gene3D" id="3.80.10.10">
    <property type="entry name" value="Ribonuclease Inhibitor"/>
    <property type="match status" value="1"/>
</dbReference>
<gene>
    <name evidence="2" type="ORF">BCR42DRAFT_428110</name>
</gene>
<dbReference type="SUPFAM" id="SSF52047">
    <property type="entry name" value="RNI-like"/>
    <property type="match status" value="1"/>
</dbReference>
<feature type="compositionally biased region" description="Basic and acidic residues" evidence="1">
    <location>
        <begin position="43"/>
        <end position="60"/>
    </location>
</feature>
<reference evidence="2 3" key="1">
    <citation type="submission" date="2016-07" db="EMBL/GenBank/DDBJ databases">
        <title>Pervasive Adenine N6-methylation of Active Genes in Fungi.</title>
        <authorList>
            <consortium name="DOE Joint Genome Institute"/>
            <person name="Mondo S.J."/>
            <person name="Dannebaum R.O."/>
            <person name="Kuo R.C."/>
            <person name="Labutti K."/>
            <person name="Haridas S."/>
            <person name="Kuo A."/>
            <person name="Salamov A."/>
            <person name="Ahrendt S.R."/>
            <person name="Lipzen A."/>
            <person name="Sullivan W."/>
            <person name="Andreopoulos W.B."/>
            <person name="Clum A."/>
            <person name="Lindquist E."/>
            <person name="Daum C."/>
            <person name="Ramamoorthy G.K."/>
            <person name="Gryganskyi A."/>
            <person name="Culley D."/>
            <person name="Magnuson J.K."/>
            <person name="James T.Y."/>
            <person name="O'Malley M.A."/>
            <person name="Stajich J.E."/>
            <person name="Spatafora J.W."/>
            <person name="Visel A."/>
            <person name="Grigoriev I.V."/>
        </authorList>
    </citation>
    <scope>NUCLEOTIDE SEQUENCE [LARGE SCALE GENOMIC DNA]</scope>
    <source>
        <strain evidence="2 3">NRRL 1336</strain>
    </source>
</reference>
<accession>A0A1X2HYY3</accession>
<organism evidence="2 3">
    <name type="scientific">Absidia repens</name>
    <dbReference type="NCBI Taxonomy" id="90262"/>
    <lineage>
        <taxon>Eukaryota</taxon>
        <taxon>Fungi</taxon>
        <taxon>Fungi incertae sedis</taxon>
        <taxon>Mucoromycota</taxon>
        <taxon>Mucoromycotina</taxon>
        <taxon>Mucoromycetes</taxon>
        <taxon>Mucorales</taxon>
        <taxon>Cunninghamellaceae</taxon>
        <taxon>Absidia</taxon>
    </lineage>
</organism>
<comment type="caution">
    <text evidence="2">The sequence shown here is derived from an EMBL/GenBank/DDBJ whole genome shotgun (WGS) entry which is preliminary data.</text>
</comment>
<dbReference type="STRING" id="90262.A0A1X2HYY3"/>
<dbReference type="AlphaFoldDB" id="A0A1X2HYY3"/>
<keyword evidence="3" id="KW-1185">Reference proteome</keyword>
<dbReference type="GO" id="GO:0019005">
    <property type="term" value="C:SCF ubiquitin ligase complex"/>
    <property type="evidence" value="ECO:0007669"/>
    <property type="project" value="TreeGrafter"/>
</dbReference>
<feature type="region of interest" description="Disordered" evidence="1">
    <location>
        <begin position="1"/>
        <end position="60"/>
    </location>
</feature>
<sequence length="448" mass="51267">MTISKNYQHHYNSDQQISSSSTLPKQGLGNVDEVPQLTQITDGTKDNQYESDDNEHGYSHFTRGDIKQIKRYAEEILQHERSTIQVKSDGTVIITPHPRQLPNEILARIIHHVDEATLPHYIITESRQPDQQRDLHTCTLVNRQFYAIANPLLWQEPVFDVDTMHLQQWLDGLAATEQSLGNHVKKLQLDNATCTDIQLLLLMTHVRHLETLSLENLNFTNEFSPITNTSLQHLPRYCSQLTSLKLFNIHLPDATIRAIGQHCRRLCQLTVHAYTGLSDDFLAALASCPLQQLNLSYDLIEGMSTEKMVMDMTRFQDLTHLDLTLYEPEPSSLIMTIANNKITTGVPWPHLKYLRHSFTGCRALTDASLAAMAVSLCELRGCIFTRMNGISSRGARQWIHNCQRLQRVQFRQCDQIKATDILETLDDDNSDTLRLDEHVIAKIRVLRE</sequence>
<protein>
    <submittedName>
        <fullName evidence="2">Uncharacterized protein</fullName>
    </submittedName>
</protein>
<feature type="compositionally biased region" description="Polar residues" evidence="1">
    <location>
        <begin position="1"/>
        <end position="24"/>
    </location>
</feature>
<evidence type="ECO:0000313" key="2">
    <source>
        <dbReference type="EMBL" id="ORZ05665.1"/>
    </source>
</evidence>
<dbReference type="EMBL" id="MCGE01000043">
    <property type="protein sequence ID" value="ORZ05665.1"/>
    <property type="molecule type" value="Genomic_DNA"/>
</dbReference>